<dbReference type="InterPro" id="IPR015925">
    <property type="entry name" value="Ryanodine_IP3_receptor"/>
</dbReference>
<evidence type="ECO:0008006" key="5">
    <source>
        <dbReference type="Google" id="ProtNLM"/>
    </source>
</evidence>
<dbReference type="PANTHER" id="PTHR46399:SF8">
    <property type="entry name" value="B30.2_SPRY DOMAIN-CONTAINING PROTEIN"/>
    <property type="match status" value="1"/>
</dbReference>
<dbReference type="EMBL" id="JAPWTJ010000109">
    <property type="protein sequence ID" value="KAJ8982739.1"/>
    <property type="molecule type" value="Genomic_DNA"/>
</dbReference>
<evidence type="ECO:0000259" key="2">
    <source>
        <dbReference type="Pfam" id="PF21119"/>
    </source>
</evidence>
<feature type="domain" description="Ryanodine receptor junctional solenoid" evidence="2">
    <location>
        <begin position="54"/>
        <end position="171"/>
    </location>
</feature>
<protein>
    <recommendedName>
        <fullName evidence="5">RIH domain-containing protein</fullName>
    </recommendedName>
</protein>
<comment type="caution">
    <text evidence="3">The sequence shown here is derived from an EMBL/GenBank/DDBJ whole genome shotgun (WGS) entry which is preliminary data.</text>
</comment>
<dbReference type="Pfam" id="PF21119">
    <property type="entry name" value="RYDR_Jsol"/>
    <property type="match status" value="1"/>
</dbReference>
<dbReference type="PANTHER" id="PTHR46399">
    <property type="entry name" value="B30.2/SPRY DOMAIN-CONTAINING PROTEIN"/>
    <property type="match status" value="1"/>
</dbReference>
<reference evidence="3" key="1">
    <citation type="journal article" date="2023" name="Insect Mol. Biol.">
        <title>Genome sequencing provides insights into the evolution of gene families encoding plant cell wall-degrading enzymes in longhorned beetles.</title>
        <authorList>
            <person name="Shin N.R."/>
            <person name="Okamura Y."/>
            <person name="Kirsch R."/>
            <person name="Pauchet Y."/>
        </authorList>
    </citation>
    <scope>NUCLEOTIDE SEQUENCE</scope>
    <source>
        <strain evidence="3">MMC_N1</strain>
    </source>
</reference>
<proteinExistence type="predicted"/>
<evidence type="ECO:0000313" key="4">
    <source>
        <dbReference type="Proteomes" id="UP001162164"/>
    </source>
</evidence>
<dbReference type="Proteomes" id="UP001162164">
    <property type="component" value="Unassembled WGS sequence"/>
</dbReference>
<keyword evidence="4" id="KW-1185">Reference proteome</keyword>
<dbReference type="Pfam" id="PF01365">
    <property type="entry name" value="RYDR_ITPR"/>
    <property type="match status" value="1"/>
</dbReference>
<feature type="domain" description="RIH" evidence="1">
    <location>
        <begin position="205"/>
        <end position="416"/>
    </location>
</feature>
<dbReference type="SUPFAM" id="SSF100909">
    <property type="entry name" value="IP3 receptor type 1 binding core, domain 2"/>
    <property type="match status" value="1"/>
</dbReference>
<dbReference type="InterPro" id="IPR000699">
    <property type="entry name" value="RIH_dom"/>
</dbReference>
<sequence length="541" mass="61993">MVHLAAQYKLTDLSHKKNLWQYRESSLGAQIERVMNNLLNQVAGYRKSYNSFKNLEEEDKENCPLGEDLCERMNIFHGDLMKHVSLQALLDPQGEENPEDIIKPGPFKKLYNLINAVKELEEEAKEEPQPEKITPEEIFRKVLIHTIVRWAEEAQIETAKLVQEMFSLLVRQYDSVGELIRALEKTYIINAKTKEDVAEMWVGLSQIRALLPVQMSQEEEDLMRERLWKLHPDLIRVLRIHENVMAVMINTLGRRSQAQSDASAQAQDTSHEMVVACCRFLCYFCRTGRQNQKAMFEHFDFLLDNSNILLSRPSLRGSTPLDVSYSSLMENTELALALREHYLEKIAIYLSRCGLQSNSELIEKGYPDLGWDPVEGERYLDFLRFCVWVNGESVEENANLVIRLLIRRPECLGPALRGEGEGLLRAIIDANKMSERIADRRKMMDEAEGTVVNCAQFTHPLPESEEDEDYIDTGAAILNFYCTLVDLLGRCAPDVSVIALGKNESLRARAILRSLVPLEDLQGVLSLRFSLHNPAAWRRKA</sequence>
<name>A0ABQ9JXQ0_9CUCU</name>
<organism evidence="3 4">
    <name type="scientific">Molorchus minor</name>
    <dbReference type="NCBI Taxonomy" id="1323400"/>
    <lineage>
        <taxon>Eukaryota</taxon>
        <taxon>Metazoa</taxon>
        <taxon>Ecdysozoa</taxon>
        <taxon>Arthropoda</taxon>
        <taxon>Hexapoda</taxon>
        <taxon>Insecta</taxon>
        <taxon>Pterygota</taxon>
        <taxon>Neoptera</taxon>
        <taxon>Endopterygota</taxon>
        <taxon>Coleoptera</taxon>
        <taxon>Polyphaga</taxon>
        <taxon>Cucujiformia</taxon>
        <taxon>Chrysomeloidea</taxon>
        <taxon>Cerambycidae</taxon>
        <taxon>Lamiinae</taxon>
        <taxon>Monochamini</taxon>
        <taxon>Molorchus</taxon>
    </lineage>
</organism>
<dbReference type="InterPro" id="IPR048581">
    <property type="entry name" value="RYDR_Jsol"/>
</dbReference>
<accession>A0ABQ9JXQ0</accession>
<evidence type="ECO:0000313" key="3">
    <source>
        <dbReference type="EMBL" id="KAJ8982739.1"/>
    </source>
</evidence>
<gene>
    <name evidence="3" type="ORF">NQ317_014037</name>
</gene>
<evidence type="ECO:0000259" key="1">
    <source>
        <dbReference type="Pfam" id="PF01365"/>
    </source>
</evidence>
<dbReference type="InterPro" id="IPR035910">
    <property type="entry name" value="RyR/IP3R_RIH_dom_sf"/>
</dbReference>